<reference evidence="5 6" key="1">
    <citation type="submission" date="2015-11" db="EMBL/GenBank/DDBJ databases">
        <title>Evidence for parallel genomic evolution in an endosymbiosis of termite gut flagellates.</title>
        <authorList>
            <person name="Zheng H."/>
        </authorList>
    </citation>
    <scope>NUCLEOTIDE SEQUENCE [LARGE SCALE GENOMIC DNA]</scope>
    <source>
        <strain evidence="5 6">CET450</strain>
    </source>
</reference>
<dbReference type="AlphaFoldDB" id="A0A1E5III9"/>
<dbReference type="PROSITE" id="PS50968">
    <property type="entry name" value="BIOTINYL_LIPOYL"/>
    <property type="match status" value="1"/>
</dbReference>
<evidence type="ECO:0000256" key="2">
    <source>
        <dbReference type="ARBA" id="ARBA00022823"/>
    </source>
</evidence>
<keyword evidence="2" id="KW-0450">Lipoyl</keyword>
<dbReference type="EMBL" id="LNVX01000417">
    <property type="protein sequence ID" value="OEG70231.1"/>
    <property type="molecule type" value="Genomic_DNA"/>
</dbReference>
<dbReference type="SUPFAM" id="SSF51230">
    <property type="entry name" value="Single hybrid motif"/>
    <property type="match status" value="1"/>
</dbReference>
<dbReference type="InterPro" id="IPR011053">
    <property type="entry name" value="Single_hybrid_motif"/>
</dbReference>
<evidence type="ECO:0000256" key="3">
    <source>
        <dbReference type="ARBA" id="ARBA00023267"/>
    </source>
</evidence>
<accession>A0A1E5III9</accession>
<dbReference type="Pfam" id="PF00364">
    <property type="entry name" value="Biotin_lipoyl"/>
    <property type="match status" value="1"/>
</dbReference>
<keyword evidence="6" id="KW-1185">Reference proteome</keyword>
<dbReference type="Proteomes" id="UP000095237">
    <property type="component" value="Unassembled WGS sequence"/>
</dbReference>
<name>A0A1E5III9_ENDTX</name>
<feature type="domain" description="Lipoyl-binding" evidence="4">
    <location>
        <begin position="66"/>
        <end position="142"/>
    </location>
</feature>
<proteinExistence type="predicted"/>
<dbReference type="InterPro" id="IPR050709">
    <property type="entry name" value="Biotin_Carboxyl_Carrier/Decarb"/>
</dbReference>
<dbReference type="PANTHER" id="PTHR45266:SF3">
    <property type="entry name" value="OXALOACETATE DECARBOXYLASE ALPHA CHAIN"/>
    <property type="match status" value="1"/>
</dbReference>
<dbReference type="PROSITE" id="PS00189">
    <property type="entry name" value="LIPOYL"/>
    <property type="match status" value="1"/>
</dbReference>
<organism evidence="5 6">
    <name type="scientific">Endomicrobium trichonymphae</name>
    <dbReference type="NCBI Taxonomy" id="1408204"/>
    <lineage>
        <taxon>Bacteria</taxon>
        <taxon>Pseudomonadati</taxon>
        <taxon>Elusimicrobiota</taxon>
        <taxon>Endomicrobiia</taxon>
        <taxon>Endomicrobiales</taxon>
        <taxon>Endomicrobiaceae</taxon>
        <taxon>Candidatus Endomicrobiellum</taxon>
    </lineage>
</organism>
<keyword evidence="3" id="KW-0092">Biotin</keyword>
<evidence type="ECO:0000313" key="5">
    <source>
        <dbReference type="EMBL" id="OEG70231.1"/>
    </source>
</evidence>
<evidence type="ECO:0000256" key="1">
    <source>
        <dbReference type="ARBA" id="ARBA00001938"/>
    </source>
</evidence>
<dbReference type="PANTHER" id="PTHR45266">
    <property type="entry name" value="OXALOACETATE DECARBOXYLASE ALPHA CHAIN"/>
    <property type="match status" value="1"/>
</dbReference>
<evidence type="ECO:0000313" key="6">
    <source>
        <dbReference type="Proteomes" id="UP000095237"/>
    </source>
</evidence>
<comment type="cofactor">
    <cofactor evidence="1">
        <name>(R)-lipoate</name>
        <dbReference type="ChEBI" id="CHEBI:83088"/>
    </cofactor>
</comment>
<sequence length="145" mass="15995">MNSQRIKELLKSIKDTDIEEIQYQSGENSLYLKKPDVKAIVLNAKEATEAEVKSKNKKEGDKKLVLIAIKSTTVGTFASAQSNDKPPFVREGDNIVVGQKIGQIEAMKIIKDVLSNIKGKISKILVSNGQSVEYGQKLFLVDTSK</sequence>
<protein>
    <recommendedName>
        <fullName evidence="4">Lipoyl-binding domain-containing protein</fullName>
    </recommendedName>
</protein>
<dbReference type="InterPro" id="IPR000089">
    <property type="entry name" value="Biotin_lipoyl"/>
</dbReference>
<dbReference type="InterPro" id="IPR003016">
    <property type="entry name" value="2-oxoA_DH_lipoyl-BS"/>
</dbReference>
<dbReference type="CDD" id="cd06850">
    <property type="entry name" value="biotinyl_domain"/>
    <property type="match status" value="1"/>
</dbReference>
<gene>
    <name evidence="5" type="ORF">ATZ36_05475</name>
</gene>
<evidence type="ECO:0000259" key="4">
    <source>
        <dbReference type="PROSITE" id="PS50968"/>
    </source>
</evidence>
<comment type="caution">
    <text evidence="5">The sequence shown here is derived from an EMBL/GenBank/DDBJ whole genome shotgun (WGS) entry which is preliminary data.</text>
</comment>
<dbReference type="Gene3D" id="2.40.50.100">
    <property type="match status" value="1"/>
</dbReference>